<evidence type="ECO:0000256" key="1">
    <source>
        <dbReference type="ARBA" id="ARBA00009884"/>
    </source>
</evidence>
<dbReference type="Gene3D" id="3.90.830.10">
    <property type="entry name" value="Syntaxin Binding Protein 1, Chain A, domain 2"/>
    <property type="match status" value="1"/>
</dbReference>
<dbReference type="AlphaFoldDB" id="A0A1W0E5B7"/>
<keyword evidence="4" id="KW-1185">Reference proteome</keyword>
<evidence type="ECO:0000313" key="4">
    <source>
        <dbReference type="Proteomes" id="UP000192758"/>
    </source>
</evidence>
<dbReference type="OrthoDB" id="2194117at2759"/>
<organism evidence="3 4">
    <name type="scientific">Ecytonucleospora hepatopenaei</name>
    <dbReference type="NCBI Taxonomy" id="646526"/>
    <lineage>
        <taxon>Eukaryota</taxon>
        <taxon>Fungi</taxon>
        <taxon>Fungi incertae sedis</taxon>
        <taxon>Microsporidia</taxon>
        <taxon>Enterocytozoonidae</taxon>
        <taxon>Ecytonucleospora</taxon>
    </lineage>
</organism>
<gene>
    <name evidence="3" type="ORF">EHP00_2164</name>
</gene>
<dbReference type="Pfam" id="PF00995">
    <property type="entry name" value="Sec1"/>
    <property type="match status" value="1"/>
</dbReference>
<dbReference type="InterPro" id="IPR027482">
    <property type="entry name" value="Sec1-like_dom2"/>
</dbReference>
<dbReference type="STRING" id="646526.A0A1W0E5B7"/>
<feature type="coiled-coil region" evidence="2">
    <location>
        <begin position="109"/>
        <end position="136"/>
    </location>
</feature>
<dbReference type="Gene3D" id="3.40.50.1910">
    <property type="match status" value="1"/>
</dbReference>
<protein>
    <submittedName>
        <fullName evidence="3">Uncharacterized protein</fullName>
    </submittedName>
</protein>
<accession>A0A1W0E5B7</accession>
<comment type="caution">
    <text evidence="3">The sequence shown here is derived from an EMBL/GenBank/DDBJ whole genome shotgun (WGS) entry which is preliminary data.</text>
</comment>
<dbReference type="Proteomes" id="UP000192758">
    <property type="component" value="Unassembled WGS sequence"/>
</dbReference>
<name>A0A1W0E5B7_9MICR</name>
<keyword evidence="2" id="KW-0175">Coiled coil</keyword>
<dbReference type="SUPFAM" id="SSF56815">
    <property type="entry name" value="Sec1/munc18-like (SM) proteins"/>
    <property type="match status" value="1"/>
</dbReference>
<dbReference type="InterPro" id="IPR043127">
    <property type="entry name" value="Sec-1-like_dom3a"/>
</dbReference>
<comment type="similarity">
    <text evidence="1">Belongs to the STXBP/unc-18/SEC1 family.</text>
</comment>
<dbReference type="InterPro" id="IPR001619">
    <property type="entry name" value="Sec1-like"/>
</dbReference>
<sequence length="196" mass="23117">MSAIKLDDFFYKVDFSEMETVFNALNISPKIKVFKSIKEEEIFKTNFIKSQIGSEMLVLDRSFDLITPLLCNWHYQSAISQYFKYENFNVEIARKEYALKDDFFLKNKFNDIETVGENLKEEVQDLERKRHNINNYQFDDIEGVTTLSKVVDINMNVFKHVLDETLRNQELGEVEIKILKGNSEDLVLFQKAVKNM</sequence>
<dbReference type="VEuPathDB" id="MicrosporidiaDB:EHP00_2164"/>
<dbReference type="InterPro" id="IPR036045">
    <property type="entry name" value="Sec1-like_sf"/>
</dbReference>
<reference evidence="3 4" key="1">
    <citation type="journal article" date="2017" name="Environ. Microbiol.">
        <title>Decay of the glycolytic pathway and adaptation to intranuclear parasitism within Enterocytozoonidae microsporidia.</title>
        <authorList>
            <person name="Wiredu Boakye D."/>
            <person name="Jaroenlak P."/>
            <person name="Prachumwat A."/>
            <person name="Williams T.A."/>
            <person name="Bateman K.S."/>
            <person name="Itsathitphaisarn O."/>
            <person name="Sritunyalucksana K."/>
            <person name="Paszkiewicz K.H."/>
            <person name="Moore K.A."/>
            <person name="Stentiford G.D."/>
            <person name="Williams B.A."/>
        </authorList>
    </citation>
    <scope>NUCLEOTIDE SEQUENCE [LARGE SCALE GENOMIC DNA]</scope>
    <source>
        <strain evidence="3 4">TH1</strain>
    </source>
</reference>
<evidence type="ECO:0000256" key="2">
    <source>
        <dbReference type="SAM" id="Coils"/>
    </source>
</evidence>
<dbReference type="EMBL" id="MNPJ01000020">
    <property type="protein sequence ID" value="OQS54399.1"/>
    <property type="molecule type" value="Genomic_DNA"/>
</dbReference>
<proteinExistence type="inferred from homology"/>
<evidence type="ECO:0000313" key="3">
    <source>
        <dbReference type="EMBL" id="OQS54399.1"/>
    </source>
</evidence>
<dbReference type="GO" id="GO:0016192">
    <property type="term" value="P:vesicle-mediated transport"/>
    <property type="evidence" value="ECO:0007669"/>
    <property type="project" value="InterPro"/>
</dbReference>
<dbReference type="PANTHER" id="PTHR11679">
    <property type="entry name" value="VESICLE PROTEIN SORTING-ASSOCIATED"/>
    <property type="match status" value="1"/>
</dbReference>